<evidence type="ECO:0008006" key="3">
    <source>
        <dbReference type="Google" id="ProtNLM"/>
    </source>
</evidence>
<dbReference type="OrthoDB" id="8455244at2"/>
<gene>
    <name evidence="1" type="ORF">GA0061100_108132</name>
</gene>
<protein>
    <recommendedName>
        <fullName evidence="3">DUF982 domain-containing protein</fullName>
    </recommendedName>
</protein>
<dbReference type="InterPro" id="IPR010385">
    <property type="entry name" value="DUF982"/>
</dbReference>
<dbReference type="EMBL" id="FMAC01000008">
    <property type="protein sequence ID" value="SCB31426.1"/>
    <property type="molecule type" value="Genomic_DNA"/>
</dbReference>
<name>A0A1C3VUP5_9HYPH</name>
<dbReference type="AlphaFoldDB" id="A0A1C3VUP5"/>
<sequence length="82" mass="9004">MNTMSRFSPIRVVRGHSGETRSVDTADEVWKTLLDDWPSEEGDCFLSALLICIDVQRGERAPEEARLAFIAAAVEAGVPLLS</sequence>
<dbReference type="Pfam" id="PF06169">
    <property type="entry name" value="DUF982"/>
    <property type="match status" value="1"/>
</dbReference>
<organism evidence="1 2">
    <name type="scientific">Rhizobium hainanense</name>
    <dbReference type="NCBI Taxonomy" id="52131"/>
    <lineage>
        <taxon>Bacteria</taxon>
        <taxon>Pseudomonadati</taxon>
        <taxon>Pseudomonadota</taxon>
        <taxon>Alphaproteobacteria</taxon>
        <taxon>Hyphomicrobiales</taxon>
        <taxon>Rhizobiaceae</taxon>
        <taxon>Rhizobium/Agrobacterium group</taxon>
        <taxon>Rhizobium</taxon>
    </lineage>
</organism>
<keyword evidence="2" id="KW-1185">Reference proteome</keyword>
<evidence type="ECO:0000313" key="2">
    <source>
        <dbReference type="Proteomes" id="UP000186228"/>
    </source>
</evidence>
<dbReference type="Proteomes" id="UP000186228">
    <property type="component" value="Unassembled WGS sequence"/>
</dbReference>
<accession>A0A1C3VUP5</accession>
<evidence type="ECO:0000313" key="1">
    <source>
        <dbReference type="EMBL" id="SCB31426.1"/>
    </source>
</evidence>
<proteinExistence type="predicted"/>
<dbReference type="Gene3D" id="6.10.250.730">
    <property type="match status" value="1"/>
</dbReference>
<reference evidence="2" key="1">
    <citation type="submission" date="2016-08" db="EMBL/GenBank/DDBJ databases">
        <authorList>
            <person name="Varghese N."/>
            <person name="Submissions Spin"/>
        </authorList>
    </citation>
    <scope>NUCLEOTIDE SEQUENCE [LARGE SCALE GENOMIC DNA]</scope>
    <source>
        <strain evidence="2">CCBAU 57015</strain>
    </source>
</reference>
<dbReference type="RefSeq" id="WP_075855313.1">
    <property type="nucleotide sequence ID" value="NZ_FMAC01000008.1"/>
</dbReference>